<comment type="catalytic activity">
    <reaction evidence="10">
        <text>[(1-&gt;4)-N-acetyl-beta-D-glucosaminyl](n) + UDP-N-acetyl-alpha-D-glucosamine = [(1-&gt;4)-N-acetyl-beta-D-glucosaminyl](n+1) + UDP + H(+)</text>
        <dbReference type="Rhea" id="RHEA:16637"/>
        <dbReference type="Rhea" id="RHEA-COMP:9593"/>
        <dbReference type="Rhea" id="RHEA-COMP:9595"/>
        <dbReference type="ChEBI" id="CHEBI:15378"/>
        <dbReference type="ChEBI" id="CHEBI:17029"/>
        <dbReference type="ChEBI" id="CHEBI:57705"/>
        <dbReference type="ChEBI" id="CHEBI:58223"/>
        <dbReference type="EC" id="2.4.1.16"/>
    </reaction>
</comment>
<dbReference type="SUPFAM" id="SSF53448">
    <property type="entry name" value="Nucleotide-diphospho-sugar transferases"/>
    <property type="match status" value="1"/>
</dbReference>
<dbReference type="GO" id="GO:0006031">
    <property type="term" value="P:chitin biosynthetic process"/>
    <property type="evidence" value="ECO:0007669"/>
    <property type="project" value="TreeGrafter"/>
</dbReference>
<reference evidence="14" key="1">
    <citation type="submission" date="2019-10" db="EMBL/GenBank/DDBJ databases">
        <authorList>
            <consortium name="DOE Joint Genome Institute"/>
            <person name="Kuo A."/>
            <person name="Miyauchi S."/>
            <person name="Kiss E."/>
            <person name="Drula E."/>
            <person name="Kohler A."/>
            <person name="Sanchez-Garcia M."/>
            <person name="Andreopoulos B."/>
            <person name="Barry K.W."/>
            <person name="Bonito G."/>
            <person name="Buee M."/>
            <person name="Carver A."/>
            <person name="Chen C."/>
            <person name="Cichocki N."/>
            <person name="Clum A."/>
            <person name="Culley D."/>
            <person name="Crous P.W."/>
            <person name="Fauchery L."/>
            <person name="Girlanda M."/>
            <person name="Hayes R."/>
            <person name="Keri Z."/>
            <person name="LaButti K."/>
            <person name="Lipzen A."/>
            <person name="Lombard V."/>
            <person name="Magnuson J."/>
            <person name="Maillard F."/>
            <person name="Morin E."/>
            <person name="Murat C."/>
            <person name="Nolan M."/>
            <person name="Ohm R."/>
            <person name="Pangilinan J."/>
            <person name="Pereira M."/>
            <person name="Perotto S."/>
            <person name="Peter M."/>
            <person name="Riley R."/>
            <person name="Sitrit Y."/>
            <person name="Stielow B."/>
            <person name="Szollosi G."/>
            <person name="Zifcakova L."/>
            <person name="Stursova M."/>
            <person name="Spatafora J.W."/>
            <person name="Tedersoo L."/>
            <person name="Vaario L.-M."/>
            <person name="Yamada A."/>
            <person name="Yan M."/>
            <person name="Wang P."/>
            <person name="Xu J."/>
            <person name="Bruns T."/>
            <person name="Baldrian P."/>
            <person name="Vilgalys R."/>
            <person name="Henrissat B."/>
            <person name="Grigoriev I.V."/>
            <person name="Hibbett D."/>
            <person name="Nagy L.G."/>
            <person name="Martin F.M."/>
        </authorList>
    </citation>
    <scope>NUCLEOTIDE SEQUENCE</scope>
    <source>
        <strain evidence="14">BED1</strain>
    </source>
</reference>
<dbReference type="PANTHER" id="PTHR22914:SF13">
    <property type="entry name" value="CHITIN SYNTHASE"/>
    <property type="match status" value="1"/>
</dbReference>
<organism evidence="14 15">
    <name type="scientific">Boletus edulis BED1</name>
    <dbReference type="NCBI Taxonomy" id="1328754"/>
    <lineage>
        <taxon>Eukaryota</taxon>
        <taxon>Fungi</taxon>
        <taxon>Dikarya</taxon>
        <taxon>Basidiomycota</taxon>
        <taxon>Agaricomycotina</taxon>
        <taxon>Agaricomycetes</taxon>
        <taxon>Agaricomycetidae</taxon>
        <taxon>Boletales</taxon>
        <taxon>Boletineae</taxon>
        <taxon>Boletaceae</taxon>
        <taxon>Boletoideae</taxon>
        <taxon>Boletus</taxon>
    </lineage>
</organism>
<protein>
    <recommendedName>
        <fullName evidence="2">chitin synthase</fullName>
        <ecNumber evidence="2">2.4.1.16</ecNumber>
    </recommendedName>
</protein>
<reference evidence="14" key="2">
    <citation type="journal article" date="2020" name="Nat. Commun.">
        <title>Large-scale genome sequencing of mycorrhizal fungi provides insights into the early evolution of symbiotic traits.</title>
        <authorList>
            <person name="Miyauchi S."/>
            <person name="Kiss E."/>
            <person name="Kuo A."/>
            <person name="Drula E."/>
            <person name="Kohler A."/>
            <person name="Sanchez-Garcia M."/>
            <person name="Morin E."/>
            <person name="Andreopoulos B."/>
            <person name="Barry K.W."/>
            <person name="Bonito G."/>
            <person name="Buee M."/>
            <person name="Carver A."/>
            <person name="Chen C."/>
            <person name="Cichocki N."/>
            <person name="Clum A."/>
            <person name="Culley D."/>
            <person name="Crous P.W."/>
            <person name="Fauchery L."/>
            <person name="Girlanda M."/>
            <person name="Hayes R.D."/>
            <person name="Keri Z."/>
            <person name="LaButti K."/>
            <person name="Lipzen A."/>
            <person name="Lombard V."/>
            <person name="Magnuson J."/>
            <person name="Maillard F."/>
            <person name="Murat C."/>
            <person name="Nolan M."/>
            <person name="Ohm R.A."/>
            <person name="Pangilinan J."/>
            <person name="Pereira M.F."/>
            <person name="Perotto S."/>
            <person name="Peter M."/>
            <person name="Pfister S."/>
            <person name="Riley R."/>
            <person name="Sitrit Y."/>
            <person name="Stielow J.B."/>
            <person name="Szollosi G."/>
            <person name="Zifcakova L."/>
            <person name="Stursova M."/>
            <person name="Spatafora J.W."/>
            <person name="Tedersoo L."/>
            <person name="Vaario L.M."/>
            <person name="Yamada A."/>
            <person name="Yan M."/>
            <person name="Wang P."/>
            <person name="Xu J."/>
            <person name="Bruns T."/>
            <person name="Baldrian P."/>
            <person name="Vilgalys R."/>
            <person name="Dunand C."/>
            <person name="Henrissat B."/>
            <person name="Grigoriev I.V."/>
            <person name="Hibbett D."/>
            <person name="Nagy L.G."/>
            <person name="Martin F.M."/>
        </authorList>
    </citation>
    <scope>NUCLEOTIDE SEQUENCE</scope>
    <source>
        <strain evidence="14">BED1</strain>
    </source>
</reference>
<dbReference type="EMBL" id="WHUW01000362">
    <property type="protein sequence ID" value="KAF8415192.1"/>
    <property type="molecule type" value="Genomic_DNA"/>
</dbReference>
<evidence type="ECO:0000256" key="6">
    <source>
        <dbReference type="ARBA" id="ARBA00022692"/>
    </source>
</evidence>
<evidence type="ECO:0000256" key="3">
    <source>
        <dbReference type="ARBA" id="ARBA00022475"/>
    </source>
</evidence>
<keyword evidence="8 12" id="KW-0472">Membrane</keyword>
<dbReference type="Proteomes" id="UP001194468">
    <property type="component" value="Unassembled WGS sequence"/>
</dbReference>
<keyword evidence="4" id="KW-0328">Glycosyltransferase</keyword>
<feature type="region of interest" description="Disordered" evidence="11">
    <location>
        <begin position="500"/>
        <end position="530"/>
    </location>
</feature>
<sequence>MVEVINVRAPVSGRPVGTGATTRERGRVELDEVEAVYKLYPATIPFVNLLATLLHTPKRLSPRKLVFSGRGLFSPHPGVRCRVIFCSRYLLLAFTGILRASIALKFLSALHVTGKRWPEMLDKLVLCQIPCYTEGEDSLRRTIDSLAGLYYDNKRKLLFIICDGNIIGSGNDRTTPRIVLDISGVDPKINYGKVYSGLYEFEGHVVPYMVVVKVGRPTERSRPGNRGKRDSQIQLMHYLNRVHFDAPMSPLELEIYYQMRNVIGIDPAFYEYIFTVDADTTVTPESLNRFGHAFESLFGSVSCLPGCFSLYRVRTADKGRPITISNRIIDEYAECNVDTLHKKNLVSLGEDRFLTMLLKHFPTFKTKFIPDTILPATVVYLGYLIVAVATGSSSLPLISIIMLGITYGLQALIFIIKREFMLVSWMVVYLLSYPVYSFFLPIYSFWCMVDFSWGNARVVIGDGGSKKVVMNDDERFDESMIPLKKFSEYEAEAWKGVSHHSDETGISKSRSQPRFPPSRQGSPHLSNGGDYYRDMNAMNNSMGSMYKGRQPAMSQFLPPMPFMAGPGSAAGSEYGGTMGMMGPLGYQHTGSVYGMVDPRGTMMGMGGMGMGMRHANGSQTGGFGSGPIGPSLNSNPSDEEVFHALRTYLSTQDLMTVTKLRVYIKFTNPKALHATESLSTVYRAFLSHPDRTLQTVTLSCVLTYKPLNLVRHEETLRHFLDDTLWRDELAHLDSFLR</sequence>
<accession>A0AAD4G627</accession>
<keyword evidence="15" id="KW-1185">Reference proteome</keyword>
<keyword evidence="6 12" id="KW-0812">Transmembrane</keyword>
<feature type="transmembrane region" description="Helical" evidence="12">
    <location>
        <begin position="423"/>
        <end position="446"/>
    </location>
</feature>
<dbReference type="GO" id="GO:0031505">
    <property type="term" value="P:fungal-type cell wall organization"/>
    <property type="evidence" value="ECO:0007669"/>
    <property type="project" value="TreeGrafter"/>
</dbReference>
<evidence type="ECO:0000256" key="1">
    <source>
        <dbReference type="ARBA" id="ARBA00004651"/>
    </source>
</evidence>
<dbReference type="AlphaFoldDB" id="A0AAD4G627"/>
<dbReference type="EC" id="2.4.1.16" evidence="2"/>
<dbReference type="InterPro" id="IPR029044">
    <property type="entry name" value="Nucleotide-diphossugar_trans"/>
</dbReference>
<comment type="caution">
    <text evidence="14">The sequence shown here is derived from an EMBL/GenBank/DDBJ whole genome shotgun (WGS) entry which is preliminary data.</text>
</comment>
<dbReference type="InterPro" id="IPR011430">
    <property type="entry name" value="UTP20_N"/>
</dbReference>
<keyword evidence="3" id="KW-1003">Cell membrane</keyword>
<evidence type="ECO:0000256" key="2">
    <source>
        <dbReference type="ARBA" id="ARBA00012543"/>
    </source>
</evidence>
<feature type="transmembrane region" description="Helical" evidence="12">
    <location>
        <begin position="395"/>
        <end position="416"/>
    </location>
</feature>
<evidence type="ECO:0000256" key="5">
    <source>
        <dbReference type="ARBA" id="ARBA00022679"/>
    </source>
</evidence>
<dbReference type="PANTHER" id="PTHR22914">
    <property type="entry name" value="CHITIN SYNTHASE"/>
    <property type="match status" value="1"/>
</dbReference>
<evidence type="ECO:0000256" key="11">
    <source>
        <dbReference type="SAM" id="MobiDB-lite"/>
    </source>
</evidence>
<evidence type="ECO:0000256" key="7">
    <source>
        <dbReference type="ARBA" id="ARBA00022989"/>
    </source>
</evidence>
<keyword evidence="7 12" id="KW-1133">Transmembrane helix</keyword>
<proteinExistence type="predicted"/>
<evidence type="ECO:0000256" key="4">
    <source>
        <dbReference type="ARBA" id="ARBA00022676"/>
    </source>
</evidence>
<feature type="domain" description="U3 small nucleolar RNA-associated protein 20 N-terminal" evidence="13">
    <location>
        <begin position="659"/>
        <end position="732"/>
    </location>
</feature>
<evidence type="ECO:0000313" key="15">
    <source>
        <dbReference type="Proteomes" id="UP001194468"/>
    </source>
</evidence>
<name>A0AAD4G627_BOLED</name>
<keyword evidence="5" id="KW-0808">Transferase</keyword>
<evidence type="ECO:0000256" key="10">
    <source>
        <dbReference type="ARBA" id="ARBA00048014"/>
    </source>
</evidence>
<evidence type="ECO:0000256" key="8">
    <source>
        <dbReference type="ARBA" id="ARBA00023136"/>
    </source>
</evidence>
<dbReference type="Pfam" id="PF03142">
    <property type="entry name" value="Chitin_synth_2"/>
    <property type="match status" value="3"/>
</dbReference>
<dbReference type="Pfam" id="PF07539">
    <property type="entry name" value="UTP20_N"/>
    <property type="match status" value="1"/>
</dbReference>
<evidence type="ECO:0000256" key="9">
    <source>
        <dbReference type="ARBA" id="ARBA00023180"/>
    </source>
</evidence>
<feature type="transmembrane region" description="Helical" evidence="12">
    <location>
        <begin position="368"/>
        <end position="389"/>
    </location>
</feature>
<gene>
    <name evidence="14" type="ORF">L210DRAFT_3657827</name>
</gene>
<evidence type="ECO:0000256" key="12">
    <source>
        <dbReference type="SAM" id="Phobius"/>
    </source>
</evidence>
<evidence type="ECO:0000313" key="14">
    <source>
        <dbReference type="EMBL" id="KAF8415192.1"/>
    </source>
</evidence>
<keyword evidence="9" id="KW-0325">Glycoprotein</keyword>
<evidence type="ECO:0000259" key="13">
    <source>
        <dbReference type="Pfam" id="PF07539"/>
    </source>
</evidence>
<dbReference type="GO" id="GO:0004100">
    <property type="term" value="F:chitin synthase activity"/>
    <property type="evidence" value="ECO:0007669"/>
    <property type="project" value="UniProtKB-EC"/>
</dbReference>
<comment type="subcellular location">
    <subcellularLocation>
        <location evidence="1">Cell membrane</location>
        <topology evidence="1">Multi-pass membrane protein</topology>
    </subcellularLocation>
</comment>
<dbReference type="GO" id="GO:0005886">
    <property type="term" value="C:plasma membrane"/>
    <property type="evidence" value="ECO:0007669"/>
    <property type="project" value="UniProtKB-SubCell"/>
</dbReference>
<dbReference type="InterPro" id="IPR004835">
    <property type="entry name" value="Chitin_synth"/>
</dbReference>
<dbReference type="GO" id="GO:0030428">
    <property type="term" value="C:cell septum"/>
    <property type="evidence" value="ECO:0007669"/>
    <property type="project" value="TreeGrafter"/>
</dbReference>